<accession>T1E8I9</accession>
<reference evidence="2" key="1">
    <citation type="submission" date="2013-07" db="EMBL/GenBank/DDBJ databases">
        <title>Transcriptome sequencing and developmental regulation of gene expression in Anopheles aquasalis.</title>
        <authorList>
            <consortium name="Brazilian Malaria Network (MCT/CNPq/MS/SCTIE/DECIT/PRONEX 555648/2009-5) and Research Network on Bioactive Molecules from Arthropod Vectors (NAP-MOBIARVE"/>
            <consortium name="University of Sao Paulo)"/>
            <person name="Marinotti O."/>
            <person name="Ribeiro J.M.C."/>
            <person name="Costa-da-Silva A.L."/>
            <person name="Silva M.C.P."/>
            <person name="Lopes A.R."/>
            <person name="Barros M.S."/>
            <person name="Sa-Nunes A."/>
            <person name="Konjin B.B."/>
            <person name="Carvalho E."/>
            <person name="Suesdek L."/>
            <person name="Silva-Neto M.A.C."/>
            <person name="Capurro M.L."/>
        </authorList>
    </citation>
    <scope>NUCLEOTIDE SEQUENCE</scope>
    <source>
        <tissue evidence="2">Whole body</tissue>
    </source>
</reference>
<evidence type="ECO:0000256" key="1">
    <source>
        <dbReference type="SAM" id="SignalP"/>
    </source>
</evidence>
<organism evidence="2">
    <name type="scientific">Anopheles aquasalis</name>
    <name type="common">Malaria mosquito</name>
    <dbReference type="NCBI Taxonomy" id="42839"/>
    <lineage>
        <taxon>Eukaryota</taxon>
        <taxon>Metazoa</taxon>
        <taxon>Ecdysozoa</taxon>
        <taxon>Arthropoda</taxon>
        <taxon>Hexapoda</taxon>
        <taxon>Insecta</taxon>
        <taxon>Pterygota</taxon>
        <taxon>Neoptera</taxon>
        <taxon>Endopterygota</taxon>
        <taxon>Diptera</taxon>
        <taxon>Nematocera</taxon>
        <taxon>Culicoidea</taxon>
        <taxon>Culicidae</taxon>
        <taxon>Anophelinae</taxon>
        <taxon>Anopheles</taxon>
    </lineage>
</organism>
<feature type="chain" id="PRO_5004587252" description="Secreted protein" evidence="1">
    <location>
        <begin position="20"/>
        <end position="122"/>
    </location>
</feature>
<keyword evidence="1" id="KW-0732">Signal</keyword>
<feature type="signal peptide" evidence="1">
    <location>
        <begin position="1"/>
        <end position="19"/>
    </location>
</feature>
<dbReference type="EMBL" id="GAMD01002137">
    <property type="protein sequence ID" value="JAA99453.1"/>
    <property type="molecule type" value="mRNA"/>
</dbReference>
<evidence type="ECO:0000313" key="2">
    <source>
        <dbReference type="EMBL" id="JAA99453.1"/>
    </source>
</evidence>
<evidence type="ECO:0008006" key="3">
    <source>
        <dbReference type="Google" id="ProtNLM"/>
    </source>
</evidence>
<name>T1E8I9_ANOAQ</name>
<proteinExistence type="evidence at transcript level"/>
<sequence length="122" mass="13732">MVSKGLYCFLTWLVNLVSACLLHTNSFKAPLIRSDAFRLLVQFIRLSYLTNCTSANYFHGLNVYVTLFLLIAAHLQEDFHFLFSPFHSFSASTAGYSRCSSDSGGFVSFLVFCSSNLCQILF</sequence>
<dbReference type="AlphaFoldDB" id="T1E8I9"/>
<protein>
    <recommendedName>
        <fullName evidence="3">Secreted protein</fullName>
    </recommendedName>
</protein>
<dbReference type="PROSITE" id="PS51257">
    <property type="entry name" value="PROKAR_LIPOPROTEIN"/>
    <property type="match status" value="1"/>
</dbReference>